<evidence type="ECO:0000313" key="1">
    <source>
        <dbReference type="EMBL" id="AKY04100.1"/>
    </source>
</evidence>
<protein>
    <submittedName>
        <fullName evidence="1">Uncharacterized protein</fullName>
    </submittedName>
</protein>
<sequence length="73" mass="8189">MKKFQEGQRVRFTPRDLKNWTDFYTPDGVVPGAEGVVTSNKFDDDVLVDFTRPDGTVCKGFLAFTADVEALND</sequence>
<gene>
    <name evidence="1" type="ORF">ADU18_0202</name>
</gene>
<dbReference type="Proteomes" id="UP000202736">
    <property type="component" value="Segment"/>
</dbReference>
<name>A0A0K1YAG7_9CAUD</name>
<dbReference type="RefSeq" id="YP_009189061.1">
    <property type="nucleotide sequence ID" value="NC_028672.1"/>
</dbReference>
<dbReference type="GeneID" id="26523430"/>
<organism evidence="1 2">
    <name type="scientific">Cronobacter phage PBES 02</name>
    <dbReference type="NCBI Taxonomy" id="1684115"/>
    <lineage>
        <taxon>Viruses</taxon>
        <taxon>Duplodnaviria</taxon>
        <taxon>Heunggongvirae</taxon>
        <taxon>Uroviricota</taxon>
        <taxon>Caudoviricetes</taxon>
        <taxon>Vequintavirinae</taxon>
        <taxon>Certrevirus</taxon>
        <taxon>Certrevirus PBES02</taxon>
    </lineage>
</organism>
<reference evidence="1 2" key="1">
    <citation type="submission" date="2015-07" db="EMBL/GenBank/DDBJ databases">
        <title>Complete genome of Cronobacter phage PBES 02.</title>
        <authorList>
            <person name="Myung H."/>
        </authorList>
    </citation>
    <scope>NUCLEOTIDE SEQUENCE [LARGE SCALE GENOMIC DNA]</scope>
</reference>
<dbReference type="KEGG" id="vg:26523430"/>
<accession>A0A0K1YAG7</accession>
<dbReference type="EMBL" id="KT353109">
    <property type="protein sequence ID" value="AKY04100.1"/>
    <property type="molecule type" value="Genomic_DNA"/>
</dbReference>
<evidence type="ECO:0000313" key="2">
    <source>
        <dbReference type="Proteomes" id="UP000202736"/>
    </source>
</evidence>
<keyword evidence="2" id="KW-1185">Reference proteome</keyword>
<proteinExistence type="predicted"/>